<accession>U6LHW0</accession>
<keyword evidence="7" id="KW-0931">ER-Golgi transport</keyword>
<evidence type="ECO:0000256" key="6">
    <source>
        <dbReference type="ARBA" id="ARBA00022824"/>
    </source>
</evidence>
<protein>
    <submittedName>
        <fullName evidence="13">Small GTP-binding protein sar1, putative</fullName>
    </submittedName>
</protein>
<keyword evidence="5 11" id="KW-0547">Nucleotide-binding</keyword>
<dbReference type="AlphaFoldDB" id="U6LHW0"/>
<keyword evidence="10 12" id="KW-0342">GTP-binding</keyword>
<dbReference type="InterPro" id="IPR027417">
    <property type="entry name" value="P-loop_NTPase"/>
</dbReference>
<sequence length="66" mass="7482">MVDATDRGRFQEAKEELTHLLETQELASVPFVVLGNKIDKPQAASEDELRQQLGLYAHITFGRDVR</sequence>
<dbReference type="Pfam" id="PF00025">
    <property type="entry name" value="Arf"/>
    <property type="match status" value="1"/>
</dbReference>
<dbReference type="GO" id="GO:0003924">
    <property type="term" value="F:GTPase activity"/>
    <property type="evidence" value="ECO:0007669"/>
    <property type="project" value="InterPro"/>
</dbReference>
<evidence type="ECO:0000256" key="8">
    <source>
        <dbReference type="ARBA" id="ARBA00022927"/>
    </source>
</evidence>
<comment type="subcellular location">
    <subcellularLocation>
        <location evidence="1">Endoplasmic reticulum</location>
    </subcellularLocation>
    <subcellularLocation>
        <location evidence="2">Golgi apparatus</location>
    </subcellularLocation>
</comment>
<dbReference type="GO" id="GO:0005525">
    <property type="term" value="F:GTP binding"/>
    <property type="evidence" value="ECO:0007669"/>
    <property type="project" value="UniProtKB-KW"/>
</dbReference>
<evidence type="ECO:0000256" key="11">
    <source>
        <dbReference type="PIRSR" id="PIRSR606687-2"/>
    </source>
</evidence>
<reference evidence="13" key="1">
    <citation type="submission" date="2013-10" db="EMBL/GenBank/DDBJ databases">
        <title>Genomic analysis of the causative agents of coccidiosis in chickens.</title>
        <authorList>
            <person name="Reid A.J."/>
            <person name="Blake D."/>
            <person name="Billington K."/>
            <person name="Browne H."/>
            <person name="Dunn M."/>
            <person name="Hung S."/>
            <person name="Kawahara F."/>
            <person name="Miranda-Saavedra D."/>
            <person name="Mourier T."/>
            <person name="Nagra H."/>
            <person name="Otto T.D."/>
            <person name="Rawlings N."/>
            <person name="Sanchez A."/>
            <person name="Sanders M."/>
            <person name="Subramaniam C."/>
            <person name="Tay Y."/>
            <person name="Dear P."/>
            <person name="Doerig C."/>
            <person name="Gruber A."/>
            <person name="Parkinson J."/>
            <person name="Shirley M."/>
            <person name="Wan K.L."/>
            <person name="Berriman M."/>
            <person name="Tomley F."/>
            <person name="Pain A."/>
        </authorList>
    </citation>
    <scope>NUCLEOTIDE SEQUENCE [LARGE SCALE GENOMIC DNA]</scope>
    <source>
        <strain evidence="13">Houghton</strain>
    </source>
</reference>
<feature type="binding site" evidence="12">
    <location>
        <begin position="36"/>
        <end position="39"/>
    </location>
    <ligand>
        <name>GTP</name>
        <dbReference type="ChEBI" id="CHEBI:37565"/>
    </ligand>
</feature>
<dbReference type="InterPro" id="IPR006687">
    <property type="entry name" value="Small_GTPase_SAR1"/>
</dbReference>
<reference evidence="13" key="2">
    <citation type="submission" date="2013-10" db="EMBL/GenBank/DDBJ databases">
        <authorList>
            <person name="Aslett M."/>
        </authorList>
    </citation>
    <scope>NUCLEOTIDE SEQUENCE [LARGE SCALE GENOMIC DNA]</scope>
    <source>
        <strain evidence="13">Houghton</strain>
    </source>
</reference>
<feature type="binding site" evidence="11">
    <location>
        <position position="37"/>
    </location>
    <ligand>
        <name>GTP</name>
        <dbReference type="ChEBI" id="CHEBI:37565"/>
    </ligand>
</feature>
<evidence type="ECO:0000256" key="7">
    <source>
        <dbReference type="ARBA" id="ARBA00022892"/>
    </source>
</evidence>
<dbReference type="VEuPathDB" id="ToxoDB:EBH_0077220"/>
<keyword evidence="6" id="KW-0256">Endoplasmic reticulum</keyword>
<dbReference type="PANTHER" id="PTHR45684">
    <property type="entry name" value="RE74312P"/>
    <property type="match status" value="1"/>
</dbReference>
<evidence type="ECO:0000256" key="5">
    <source>
        <dbReference type="ARBA" id="ARBA00022741"/>
    </source>
</evidence>
<dbReference type="GO" id="GO:0016192">
    <property type="term" value="P:vesicle-mediated transport"/>
    <property type="evidence" value="ECO:0007669"/>
    <property type="project" value="UniProtKB-KW"/>
</dbReference>
<evidence type="ECO:0000313" key="14">
    <source>
        <dbReference type="Proteomes" id="UP000030750"/>
    </source>
</evidence>
<dbReference type="SUPFAM" id="SSF52540">
    <property type="entry name" value="P-loop containing nucleoside triphosphate hydrolases"/>
    <property type="match status" value="1"/>
</dbReference>
<keyword evidence="14" id="KW-1185">Reference proteome</keyword>
<dbReference type="Proteomes" id="UP000030750">
    <property type="component" value="Unassembled WGS sequence"/>
</dbReference>
<evidence type="ECO:0000256" key="3">
    <source>
        <dbReference type="ARBA" id="ARBA00007507"/>
    </source>
</evidence>
<keyword evidence="8" id="KW-0653">Protein transport</keyword>
<evidence type="ECO:0000256" key="4">
    <source>
        <dbReference type="ARBA" id="ARBA00022448"/>
    </source>
</evidence>
<evidence type="ECO:0000256" key="9">
    <source>
        <dbReference type="ARBA" id="ARBA00023034"/>
    </source>
</evidence>
<comment type="similarity">
    <text evidence="3">Belongs to the small GTPase superfamily. SAR1 family.</text>
</comment>
<keyword evidence="9" id="KW-0333">Golgi apparatus</keyword>
<name>U6LHW0_9EIME</name>
<feature type="binding site" evidence="11">
    <location>
        <position position="39"/>
    </location>
    <ligand>
        <name>GTP</name>
        <dbReference type="ChEBI" id="CHEBI:37565"/>
    </ligand>
</feature>
<dbReference type="GO" id="GO:0005794">
    <property type="term" value="C:Golgi apparatus"/>
    <property type="evidence" value="ECO:0007669"/>
    <property type="project" value="UniProtKB-SubCell"/>
</dbReference>
<evidence type="ECO:0000256" key="1">
    <source>
        <dbReference type="ARBA" id="ARBA00004240"/>
    </source>
</evidence>
<organism evidence="13 14">
    <name type="scientific">Eimeria brunetti</name>
    <dbReference type="NCBI Taxonomy" id="51314"/>
    <lineage>
        <taxon>Eukaryota</taxon>
        <taxon>Sar</taxon>
        <taxon>Alveolata</taxon>
        <taxon>Apicomplexa</taxon>
        <taxon>Conoidasida</taxon>
        <taxon>Coccidia</taxon>
        <taxon>Eucoccidiorida</taxon>
        <taxon>Eimeriorina</taxon>
        <taxon>Eimeriidae</taxon>
        <taxon>Eimeria</taxon>
    </lineage>
</organism>
<dbReference type="GO" id="GO:0006886">
    <property type="term" value="P:intracellular protein transport"/>
    <property type="evidence" value="ECO:0007669"/>
    <property type="project" value="InterPro"/>
</dbReference>
<evidence type="ECO:0000256" key="10">
    <source>
        <dbReference type="ARBA" id="ARBA00023134"/>
    </source>
</evidence>
<dbReference type="Gene3D" id="3.40.50.300">
    <property type="entry name" value="P-loop containing nucleotide triphosphate hydrolases"/>
    <property type="match status" value="1"/>
</dbReference>
<dbReference type="GO" id="GO:0005783">
    <property type="term" value="C:endoplasmic reticulum"/>
    <property type="evidence" value="ECO:0007669"/>
    <property type="project" value="UniProtKB-SubCell"/>
</dbReference>
<evidence type="ECO:0000256" key="12">
    <source>
        <dbReference type="PIRSR" id="PIRSR606689-1"/>
    </source>
</evidence>
<dbReference type="InterPro" id="IPR006689">
    <property type="entry name" value="Small_GTPase_ARF/SAR"/>
</dbReference>
<evidence type="ECO:0000313" key="13">
    <source>
        <dbReference type="EMBL" id="CDJ48129.1"/>
    </source>
</evidence>
<proteinExistence type="inferred from homology"/>
<dbReference type="EMBL" id="HG711001">
    <property type="protein sequence ID" value="CDJ48129.1"/>
    <property type="molecule type" value="Genomic_DNA"/>
</dbReference>
<keyword evidence="4" id="KW-0813">Transport</keyword>
<dbReference type="OrthoDB" id="2011769at2759"/>
<feature type="binding site" evidence="11">
    <location>
        <position position="36"/>
    </location>
    <ligand>
        <name>GTP</name>
        <dbReference type="ChEBI" id="CHEBI:37565"/>
    </ligand>
</feature>
<gene>
    <name evidence="13" type="ORF">EBH_0077220</name>
</gene>
<evidence type="ECO:0000256" key="2">
    <source>
        <dbReference type="ARBA" id="ARBA00004555"/>
    </source>
</evidence>